<feature type="domain" description="PRD" evidence="2">
    <location>
        <begin position="65"/>
        <end position="170"/>
    </location>
</feature>
<sequence length="287" mass="33863">MVIDRILNNNVVIIKDNNGKEVVVCGKGIAFKKKNGDEIDENAINKVFVLQDQVQSKRFQELVSKIPLEHLQVADEIINMIKVELGKKLNDTIYISLSDHIYTSIQRFLDGIMVKSSMLWDIKRFYEVEYSLGFKALEIINKRFKVELPEDEAAFIALHIVNAEMDESNIKQVLEITKIMQEISNIVKYYFSIEFDTDSVYYYRFITHLKFFAQRLIMQNTYHDTPDDDLLDVVKLKYQTSYKCVEKIAEFILRKYEYQLSNEEKLYLTIHVERIIYKNKNNNSDVH</sequence>
<dbReference type="InterPro" id="IPR036634">
    <property type="entry name" value="PRD_sf"/>
</dbReference>
<dbReference type="PANTHER" id="PTHR30185:SF15">
    <property type="entry name" value="CRYPTIC BETA-GLUCOSIDE BGL OPERON ANTITERMINATOR"/>
    <property type="match status" value="1"/>
</dbReference>
<dbReference type="InterPro" id="IPR004341">
    <property type="entry name" value="CAT_RNA-bd_dom"/>
</dbReference>
<dbReference type="Proteomes" id="UP000596929">
    <property type="component" value="Unassembled WGS sequence"/>
</dbReference>
<dbReference type="EMBL" id="JACOOO010000004">
    <property type="protein sequence ID" value="MBC5627663.1"/>
    <property type="molecule type" value="Genomic_DNA"/>
</dbReference>
<dbReference type="SMART" id="SM01061">
    <property type="entry name" value="CAT_RBD"/>
    <property type="match status" value="1"/>
</dbReference>
<dbReference type="PANTHER" id="PTHR30185">
    <property type="entry name" value="CRYPTIC BETA-GLUCOSIDE BGL OPERON ANTITERMINATOR"/>
    <property type="match status" value="1"/>
</dbReference>
<evidence type="ECO:0000256" key="1">
    <source>
        <dbReference type="ARBA" id="ARBA00022737"/>
    </source>
</evidence>
<dbReference type="NCBIfam" id="NF046042">
    <property type="entry name" value="LicT"/>
    <property type="match status" value="1"/>
</dbReference>
<reference evidence="3 4" key="1">
    <citation type="submission" date="2020-08" db="EMBL/GenBank/DDBJ databases">
        <title>Genome public.</title>
        <authorList>
            <person name="Liu C."/>
            <person name="Sun Q."/>
        </authorList>
    </citation>
    <scope>NUCLEOTIDE SEQUENCE [LARGE SCALE GENOMIC DNA]</scope>
    <source>
        <strain evidence="3 4">NSJ-6</strain>
    </source>
</reference>
<feature type="domain" description="PRD" evidence="2">
    <location>
        <begin position="171"/>
        <end position="282"/>
    </location>
</feature>
<dbReference type="Pfam" id="PF00874">
    <property type="entry name" value="PRD"/>
    <property type="match status" value="2"/>
</dbReference>
<keyword evidence="1" id="KW-0677">Repeat</keyword>
<dbReference type="Gene3D" id="2.30.24.10">
    <property type="entry name" value="CAT RNA-binding domain"/>
    <property type="match status" value="1"/>
</dbReference>
<proteinExistence type="predicted"/>
<dbReference type="SUPFAM" id="SSF50151">
    <property type="entry name" value="SacY-like RNA-binding domain"/>
    <property type="match status" value="1"/>
</dbReference>
<evidence type="ECO:0000313" key="3">
    <source>
        <dbReference type="EMBL" id="MBC5627663.1"/>
    </source>
</evidence>
<dbReference type="RefSeq" id="WP_186859190.1">
    <property type="nucleotide sequence ID" value="NZ_JACOOO010000004.1"/>
</dbReference>
<dbReference type="SUPFAM" id="SSF63520">
    <property type="entry name" value="PTS-regulatory domain, PRD"/>
    <property type="match status" value="2"/>
</dbReference>
<evidence type="ECO:0000313" key="4">
    <source>
        <dbReference type="Proteomes" id="UP000596929"/>
    </source>
</evidence>
<name>A0ABR7D9V8_9CLOT</name>
<dbReference type="Gene3D" id="1.10.1790.10">
    <property type="entry name" value="PRD domain"/>
    <property type="match status" value="2"/>
</dbReference>
<organism evidence="3 4">
    <name type="scientific">Clostridium hominis</name>
    <dbReference type="NCBI Taxonomy" id="2763036"/>
    <lineage>
        <taxon>Bacteria</taxon>
        <taxon>Bacillati</taxon>
        <taxon>Bacillota</taxon>
        <taxon>Clostridia</taxon>
        <taxon>Eubacteriales</taxon>
        <taxon>Clostridiaceae</taxon>
        <taxon>Clostridium</taxon>
    </lineage>
</organism>
<protein>
    <submittedName>
        <fullName evidence="3">PRD domain-containing protein</fullName>
    </submittedName>
</protein>
<evidence type="ECO:0000259" key="2">
    <source>
        <dbReference type="PROSITE" id="PS51372"/>
    </source>
</evidence>
<dbReference type="InterPro" id="IPR050661">
    <property type="entry name" value="BglG_antiterminators"/>
</dbReference>
<dbReference type="InterPro" id="IPR011608">
    <property type="entry name" value="PRD"/>
</dbReference>
<dbReference type="Pfam" id="PF03123">
    <property type="entry name" value="CAT_RBD"/>
    <property type="match status" value="1"/>
</dbReference>
<dbReference type="InterPro" id="IPR036650">
    <property type="entry name" value="CAT_RNA-bd_dom_sf"/>
</dbReference>
<keyword evidence="4" id="KW-1185">Reference proteome</keyword>
<comment type="caution">
    <text evidence="3">The sequence shown here is derived from an EMBL/GenBank/DDBJ whole genome shotgun (WGS) entry which is preliminary data.</text>
</comment>
<dbReference type="PROSITE" id="PS51372">
    <property type="entry name" value="PRD_2"/>
    <property type="match status" value="2"/>
</dbReference>
<gene>
    <name evidence="3" type="ORF">H8S20_02030</name>
</gene>
<accession>A0ABR7D9V8</accession>